<evidence type="ECO:0000256" key="5">
    <source>
        <dbReference type="ARBA" id="ARBA00022692"/>
    </source>
</evidence>
<evidence type="ECO:0008006" key="13">
    <source>
        <dbReference type="Google" id="ProtNLM"/>
    </source>
</evidence>
<keyword evidence="8 10" id="KW-0472">Membrane</keyword>
<dbReference type="EMBL" id="JABDTM020024140">
    <property type="protein sequence ID" value="KAH0814592.1"/>
    <property type="molecule type" value="Genomic_DNA"/>
</dbReference>
<dbReference type="InterPro" id="IPR022357">
    <property type="entry name" value="MIP_CS"/>
</dbReference>
<dbReference type="Gene3D" id="1.20.1080.10">
    <property type="entry name" value="Glycerol uptake facilitator protein"/>
    <property type="match status" value="1"/>
</dbReference>
<accession>A0A8J6HHZ3</accession>
<evidence type="ECO:0000256" key="10">
    <source>
        <dbReference type="SAM" id="Phobius"/>
    </source>
</evidence>
<feature type="transmembrane region" description="Helical" evidence="10">
    <location>
        <begin position="140"/>
        <end position="163"/>
    </location>
</feature>
<keyword evidence="4 9" id="KW-0813">Transport</keyword>
<dbReference type="CDD" id="cd00333">
    <property type="entry name" value="MIP"/>
    <property type="match status" value="1"/>
</dbReference>
<dbReference type="InterPro" id="IPR000425">
    <property type="entry name" value="MIP"/>
</dbReference>
<evidence type="ECO:0000256" key="4">
    <source>
        <dbReference type="ARBA" id="ARBA00022448"/>
    </source>
</evidence>
<evidence type="ECO:0000256" key="2">
    <source>
        <dbReference type="ARBA" id="ARBA00006175"/>
    </source>
</evidence>
<feature type="transmembrane region" description="Helical" evidence="10">
    <location>
        <begin position="257"/>
        <end position="277"/>
    </location>
</feature>
<dbReference type="InterPro" id="IPR034294">
    <property type="entry name" value="Aquaporin_transptr"/>
</dbReference>
<protein>
    <recommendedName>
        <fullName evidence="13">Aquaporin</fullName>
    </recommendedName>
</protein>
<proteinExistence type="inferred from homology"/>
<evidence type="ECO:0000256" key="3">
    <source>
        <dbReference type="ARBA" id="ARBA00011881"/>
    </source>
</evidence>
<keyword evidence="6" id="KW-0677">Repeat</keyword>
<evidence type="ECO:0000256" key="1">
    <source>
        <dbReference type="ARBA" id="ARBA00004141"/>
    </source>
</evidence>
<feature type="transmembrane region" description="Helical" evidence="10">
    <location>
        <begin position="106"/>
        <end position="128"/>
    </location>
</feature>
<comment type="similarity">
    <text evidence="2 9">Belongs to the MIP/aquaporin (TC 1.A.8) family.</text>
</comment>
<dbReference type="Pfam" id="PF00230">
    <property type="entry name" value="MIP"/>
    <property type="match status" value="1"/>
</dbReference>
<dbReference type="GO" id="GO:0005886">
    <property type="term" value="C:plasma membrane"/>
    <property type="evidence" value="ECO:0007669"/>
    <property type="project" value="TreeGrafter"/>
</dbReference>
<name>A0A8J6HHZ3_TENMO</name>
<evidence type="ECO:0000256" key="8">
    <source>
        <dbReference type="ARBA" id="ARBA00023136"/>
    </source>
</evidence>
<dbReference type="GO" id="GO:0015267">
    <property type="term" value="F:channel activity"/>
    <property type="evidence" value="ECO:0007669"/>
    <property type="project" value="InterPro"/>
</dbReference>
<feature type="transmembrane region" description="Helical" evidence="10">
    <location>
        <begin position="63"/>
        <end position="86"/>
    </location>
</feature>
<evidence type="ECO:0000256" key="7">
    <source>
        <dbReference type="ARBA" id="ARBA00022989"/>
    </source>
</evidence>
<dbReference type="PROSITE" id="PS00221">
    <property type="entry name" value="MIP"/>
    <property type="match status" value="1"/>
</dbReference>
<comment type="subunit">
    <text evidence="3">Homotetramer.</text>
</comment>
<reference evidence="11" key="1">
    <citation type="journal article" date="2020" name="J Insects Food Feed">
        <title>The yellow mealworm (Tenebrio molitor) genome: a resource for the emerging insects as food and feed industry.</title>
        <authorList>
            <person name="Eriksson T."/>
            <person name="Andere A."/>
            <person name="Kelstrup H."/>
            <person name="Emery V."/>
            <person name="Picard C."/>
        </authorList>
    </citation>
    <scope>NUCLEOTIDE SEQUENCE</scope>
    <source>
        <strain evidence="11">Stoneville</strain>
        <tissue evidence="11">Whole head</tissue>
    </source>
</reference>
<organism evidence="11 12">
    <name type="scientific">Tenebrio molitor</name>
    <name type="common">Yellow mealworm beetle</name>
    <dbReference type="NCBI Taxonomy" id="7067"/>
    <lineage>
        <taxon>Eukaryota</taxon>
        <taxon>Metazoa</taxon>
        <taxon>Ecdysozoa</taxon>
        <taxon>Arthropoda</taxon>
        <taxon>Hexapoda</taxon>
        <taxon>Insecta</taxon>
        <taxon>Pterygota</taxon>
        <taxon>Neoptera</taxon>
        <taxon>Endopterygota</taxon>
        <taxon>Coleoptera</taxon>
        <taxon>Polyphaga</taxon>
        <taxon>Cucujiformia</taxon>
        <taxon>Tenebrionidae</taxon>
        <taxon>Tenebrio</taxon>
    </lineage>
</organism>
<dbReference type="SUPFAM" id="SSF81338">
    <property type="entry name" value="Aquaporin-like"/>
    <property type="match status" value="1"/>
</dbReference>
<evidence type="ECO:0000313" key="12">
    <source>
        <dbReference type="Proteomes" id="UP000719412"/>
    </source>
</evidence>
<dbReference type="PANTHER" id="PTHR19139:SF291">
    <property type="entry name" value="AQUAPORIN"/>
    <property type="match status" value="1"/>
</dbReference>
<dbReference type="AlphaFoldDB" id="A0A8J6HHZ3"/>
<evidence type="ECO:0000313" key="11">
    <source>
        <dbReference type="EMBL" id="KAH0814592.1"/>
    </source>
</evidence>
<dbReference type="PANTHER" id="PTHR19139">
    <property type="entry name" value="AQUAPORIN TRANSPORTER"/>
    <property type="match status" value="1"/>
</dbReference>
<keyword evidence="12" id="KW-1185">Reference proteome</keyword>
<feature type="transmembrane region" description="Helical" evidence="10">
    <location>
        <begin position="183"/>
        <end position="203"/>
    </location>
</feature>
<comment type="caution">
    <text evidence="11">The sequence shown here is derived from an EMBL/GenBank/DDBJ whole genome shotgun (WGS) entry which is preliminary data.</text>
</comment>
<feature type="transmembrane region" description="Helical" evidence="10">
    <location>
        <begin position="215"/>
        <end position="237"/>
    </location>
</feature>
<reference evidence="11" key="2">
    <citation type="submission" date="2021-08" db="EMBL/GenBank/DDBJ databases">
        <authorList>
            <person name="Eriksson T."/>
        </authorList>
    </citation>
    <scope>NUCLEOTIDE SEQUENCE</scope>
    <source>
        <strain evidence="11">Stoneville</strain>
        <tissue evidence="11">Whole head</tissue>
    </source>
</reference>
<evidence type="ECO:0000256" key="9">
    <source>
        <dbReference type="RuleBase" id="RU000477"/>
    </source>
</evidence>
<gene>
    <name evidence="11" type="ORF">GEV33_008198</name>
</gene>
<dbReference type="PRINTS" id="PR00783">
    <property type="entry name" value="MINTRINSICP"/>
</dbReference>
<keyword evidence="7 10" id="KW-1133">Transmembrane helix</keyword>
<evidence type="ECO:0000256" key="6">
    <source>
        <dbReference type="ARBA" id="ARBA00022737"/>
    </source>
</evidence>
<dbReference type="InterPro" id="IPR023271">
    <property type="entry name" value="Aquaporin-like"/>
</dbReference>
<keyword evidence="5 9" id="KW-0812">Transmembrane</keyword>
<feature type="transmembrane region" description="Helical" evidence="10">
    <location>
        <begin position="34"/>
        <end position="58"/>
    </location>
</feature>
<comment type="subcellular location">
    <subcellularLocation>
        <location evidence="1">Membrane</location>
        <topology evidence="1">Multi-pass membrane protein</topology>
    </subcellularLocation>
</comment>
<sequence length="290" mass="31596">MIQSRDSSFDLFLICASSAGSILGLSEITENKAIWRMLVAEFVGTFLLVVIGCGSIIFSETDFIVRVALTFGLTVATLAQTIGHISGCHINPAVTLSLFVTGDIKLLRALLFVVVQLIGAVGGAAVLREVGQPRFGLRKRLSRVFGFFVFFLFLHEFVFQLMVPESKEGNLGITNLGNELTDVQGFLMEIILTFLLLFVIHGVCDPRRKDIKGSAPLAIGLAVTACHLCGIPFSGSSINPARSFGPAVIMDLWENHWVYWAGPLLGGVLAGLIYKYLFKAQKSDPDSYDF</sequence>
<dbReference type="Proteomes" id="UP000719412">
    <property type="component" value="Unassembled WGS sequence"/>
</dbReference>
<dbReference type="NCBIfam" id="TIGR00861">
    <property type="entry name" value="MIP"/>
    <property type="match status" value="1"/>
</dbReference>